<keyword evidence="2" id="KW-1185">Reference proteome</keyword>
<comment type="caution">
    <text evidence="1">The sequence shown here is derived from an EMBL/GenBank/DDBJ whole genome shotgun (WGS) entry which is preliminary data.</text>
</comment>
<name>A0ABW6RS21_9NOCA</name>
<evidence type="ECO:0000313" key="1">
    <source>
        <dbReference type="EMBL" id="MFF3566803.1"/>
    </source>
</evidence>
<dbReference type="NCBIfam" id="TIGR03930">
    <property type="entry name" value="WXG100_ESAT6"/>
    <property type="match status" value="1"/>
</dbReference>
<organism evidence="1 2">
    <name type="scientific">Nocardia jiangxiensis</name>
    <dbReference type="NCBI Taxonomy" id="282685"/>
    <lineage>
        <taxon>Bacteria</taxon>
        <taxon>Bacillati</taxon>
        <taxon>Actinomycetota</taxon>
        <taxon>Actinomycetes</taxon>
        <taxon>Mycobacteriales</taxon>
        <taxon>Nocardiaceae</taxon>
        <taxon>Nocardia</taxon>
    </lineage>
</organism>
<evidence type="ECO:0000313" key="2">
    <source>
        <dbReference type="Proteomes" id="UP001601992"/>
    </source>
</evidence>
<dbReference type="Proteomes" id="UP001601992">
    <property type="component" value="Unassembled WGS sequence"/>
</dbReference>
<dbReference type="SUPFAM" id="SSF140453">
    <property type="entry name" value="EsxAB dimer-like"/>
    <property type="match status" value="1"/>
</dbReference>
<dbReference type="Gene3D" id="1.10.287.1060">
    <property type="entry name" value="ESAT-6-like"/>
    <property type="match status" value="1"/>
</dbReference>
<dbReference type="Pfam" id="PF06013">
    <property type="entry name" value="WXG100"/>
    <property type="match status" value="1"/>
</dbReference>
<sequence>MGEQGNSSAAGQSVSVVPEDMADLGRYVYGAAENLRSALSAVNREVDALASGTWTGTAATTFGQGWHECQDGGGKIIDALTAMAEKLGVTATNFHAQDTRTSTAISSLDLP</sequence>
<proteinExistence type="predicted"/>
<dbReference type="EMBL" id="JBIAQY010000001">
    <property type="protein sequence ID" value="MFF3566803.1"/>
    <property type="molecule type" value="Genomic_DNA"/>
</dbReference>
<dbReference type="InterPro" id="IPR036689">
    <property type="entry name" value="ESAT-6-like_sf"/>
</dbReference>
<reference evidence="1 2" key="1">
    <citation type="submission" date="2024-10" db="EMBL/GenBank/DDBJ databases">
        <title>The Natural Products Discovery Center: Release of the First 8490 Sequenced Strains for Exploring Actinobacteria Biosynthetic Diversity.</title>
        <authorList>
            <person name="Kalkreuter E."/>
            <person name="Kautsar S.A."/>
            <person name="Yang D."/>
            <person name="Bader C.D."/>
            <person name="Teijaro C.N."/>
            <person name="Fluegel L."/>
            <person name="Davis C.M."/>
            <person name="Simpson J.R."/>
            <person name="Lauterbach L."/>
            <person name="Steele A.D."/>
            <person name="Gui C."/>
            <person name="Meng S."/>
            <person name="Li G."/>
            <person name="Viehrig K."/>
            <person name="Ye F."/>
            <person name="Su P."/>
            <person name="Kiefer A.F."/>
            <person name="Nichols A."/>
            <person name="Cepeda A.J."/>
            <person name="Yan W."/>
            <person name="Fan B."/>
            <person name="Jiang Y."/>
            <person name="Adhikari A."/>
            <person name="Zheng C.-J."/>
            <person name="Schuster L."/>
            <person name="Cowan T.M."/>
            <person name="Smanski M.J."/>
            <person name="Chevrette M.G."/>
            <person name="De Carvalho L.P.S."/>
            <person name="Shen B."/>
        </authorList>
    </citation>
    <scope>NUCLEOTIDE SEQUENCE [LARGE SCALE GENOMIC DNA]</scope>
    <source>
        <strain evidence="1 2">NPDC002593</strain>
    </source>
</reference>
<gene>
    <name evidence="1" type="ORF">ACFYXQ_03365</name>
</gene>
<dbReference type="InterPro" id="IPR010310">
    <property type="entry name" value="T7SS_ESAT-6-like"/>
</dbReference>
<protein>
    <submittedName>
        <fullName evidence="1">WXG100 family type VII secretion target</fullName>
    </submittedName>
</protein>
<accession>A0ABW6RS21</accession>
<dbReference type="RefSeq" id="WP_040818423.1">
    <property type="nucleotide sequence ID" value="NZ_JBIAQY010000001.1"/>
</dbReference>